<feature type="non-terminal residue" evidence="2">
    <location>
        <position position="106"/>
    </location>
</feature>
<dbReference type="EMBL" id="BART01007010">
    <property type="protein sequence ID" value="GAG72494.1"/>
    <property type="molecule type" value="Genomic_DNA"/>
</dbReference>
<feature type="transmembrane region" description="Helical" evidence="1">
    <location>
        <begin position="74"/>
        <end position="92"/>
    </location>
</feature>
<feature type="transmembrane region" description="Helical" evidence="1">
    <location>
        <begin position="35"/>
        <end position="54"/>
    </location>
</feature>
<protein>
    <submittedName>
        <fullName evidence="2">Uncharacterized protein</fullName>
    </submittedName>
</protein>
<name>X0ZT88_9ZZZZ</name>
<feature type="transmembrane region" description="Helical" evidence="1">
    <location>
        <begin position="12"/>
        <end position="29"/>
    </location>
</feature>
<organism evidence="2">
    <name type="scientific">marine sediment metagenome</name>
    <dbReference type="NCBI Taxonomy" id="412755"/>
    <lineage>
        <taxon>unclassified sequences</taxon>
        <taxon>metagenomes</taxon>
        <taxon>ecological metagenomes</taxon>
    </lineage>
</organism>
<keyword evidence="1" id="KW-1133">Transmembrane helix</keyword>
<accession>X0ZT88</accession>
<dbReference type="AlphaFoldDB" id="X0ZT88"/>
<keyword evidence="1" id="KW-0812">Transmembrane</keyword>
<gene>
    <name evidence="2" type="ORF">S01H4_16005</name>
</gene>
<proteinExistence type="predicted"/>
<reference evidence="2" key="1">
    <citation type="journal article" date="2014" name="Front. Microbiol.">
        <title>High frequency of phylogenetically diverse reductive dehalogenase-homologous genes in deep subseafloor sedimentary metagenomes.</title>
        <authorList>
            <person name="Kawai M."/>
            <person name="Futagami T."/>
            <person name="Toyoda A."/>
            <person name="Takaki Y."/>
            <person name="Nishi S."/>
            <person name="Hori S."/>
            <person name="Arai W."/>
            <person name="Tsubouchi T."/>
            <person name="Morono Y."/>
            <person name="Uchiyama I."/>
            <person name="Ito T."/>
            <person name="Fujiyama A."/>
            <person name="Inagaki F."/>
            <person name="Takami H."/>
        </authorList>
    </citation>
    <scope>NUCLEOTIDE SEQUENCE</scope>
    <source>
        <strain evidence="2">Expedition CK06-06</strain>
    </source>
</reference>
<keyword evidence="1" id="KW-0472">Membrane</keyword>
<evidence type="ECO:0000256" key="1">
    <source>
        <dbReference type="SAM" id="Phobius"/>
    </source>
</evidence>
<comment type="caution">
    <text evidence="2">The sequence shown here is derived from an EMBL/GenBank/DDBJ whole genome shotgun (WGS) entry which is preliminary data.</text>
</comment>
<sequence length="106" mass="11533">MREKLSRYDILLIPIGVLCLVVAGLLWTLGGSYQAYAQVAAVAGAVLIALFILLEPQRVKDAVTGRSVRYGSNAVLMSLIFLGILILINYLAANNEQRLDLTADQK</sequence>
<evidence type="ECO:0000313" key="2">
    <source>
        <dbReference type="EMBL" id="GAG72494.1"/>
    </source>
</evidence>